<protein>
    <recommendedName>
        <fullName evidence="2">RING-type domain-containing protein</fullName>
    </recommendedName>
</protein>
<accession>A0ABR3RSA9</accession>
<evidence type="ECO:0000259" key="2">
    <source>
        <dbReference type="PROSITE" id="PS50089"/>
    </source>
</evidence>
<name>A0ABR3RSA9_9PLEO</name>
<keyword evidence="4" id="KW-1185">Reference proteome</keyword>
<proteinExistence type="predicted"/>
<evidence type="ECO:0000313" key="4">
    <source>
        <dbReference type="Proteomes" id="UP001521222"/>
    </source>
</evidence>
<evidence type="ECO:0000313" key="3">
    <source>
        <dbReference type="EMBL" id="KAL1607306.1"/>
    </source>
</evidence>
<reference evidence="3 4" key="1">
    <citation type="submission" date="2024-02" db="EMBL/GenBank/DDBJ databases">
        <title>De novo assembly and annotation of 12 fungi associated with fruit tree decline syndrome in Ontario, Canada.</title>
        <authorList>
            <person name="Sulman M."/>
            <person name="Ellouze W."/>
            <person name="Ilyukhin E."/>
        </authorList>
    </citation>
    <scope>NUCLEOTIDE SEQUENCE [LARGE SCALE GENOMIC DNA]</scope>
    <source>
        <strain evidence="3 4">M97-236</strain>
    </source>
</reference>
<dbReference type="Gene3D" id="3.30.40.10">
    <property type="entry name" value="Zinc/RING finger domain, C3HC4 (zinc finger)"/>
    <property type="match status" value="1"/>
</dbReference>
<comment type="caution">
    <text evidence="3">The sequence shown here is derived from an EMBL/GenBank/DDBJ whole genome shotgun (WGS) entry which is preliminary data.</text>
</comment>
<dbReference type="InterPro" id="IPR013083">
    <property type="entry name" value="Znf_RING/FYVE/PHD"/>
</dbReference>
<keyword evidence="1" id="KW-0479">Metal-binding</keyword>
<keyword evidence="1" id="KW-0862">Zinc</keyword>
<dbReference type="EMBL" id="JAKIXB020000006">
    <property type="protein sequence ID" value="KAL1607306.1"/>
    <property type="molecule type" value="Genomic_DNA"/>
</dbReference>
<dbReference type="SUPFAM" id="SSF57850">
    <property type="entry name" value="RING/U-box"/>
    <property type="match status" value="1"/>
</dbReference>
<evidence type="ECO:0000256" key="1">
    <source>
        <dbReference type="PROSITE-ProRule" id="PRU00175"/>
    </source>
</evidence>
<feature type="domain" description="RING-type" evidence="2">
    <location>
        <begin position="33"/>
        <end position="82"/>
    </location>
</feature>
<sequence>MSLCYSPEPSMAPSELACREHFMAEKLRTVDNCGICLEPFGSNHAPTHFSDSDSCRHIFGKECVREWLLSSNVNANKCPTCRHVLYIPENPISASNGGELSVDEWTADNWGTNHWDTDDWGLNERGNQDDWGNHVVNSQWEVDDGEEEEDDASMEEDLGTIIHSHLQDITDPEVAYLFMSHLIDELSGVPEICDSEIVVRVIFTCIHFDLSGVGLYDFLHDFLYSNDRMMEVLKSLYAEMMVGSIDEPRLRNHWIPEFGAAVGWQLDGAEETDIQDWPSRFRDITNPTQAVVFMRHIGGALRGATFVSDSQLLACVEETCRHFGMQGDLQLTRRCRDMLLSILHNLFRDLENENTHIDDSWGYWIQRMSATVGWHVERDE</sequence>
<dbReference type="InterPro" id="IPR001841">
    <property type="entry name" value="Znf_RING"/>
</dbReference>
<dbReference type="Pfam" id="PF13639">
    <property type="entry name" value="zf-RING_2"/>
    <property type="match status" value="1"/>
</dbReference>
<organism evidence="3 4">
    <name type="scientific">Nothophoma quercina</name>
    <dbReference type="NCBI Taxonomy" id="749835"/>
    <lineage>
        <taxon>Eukaryota</taxon>
        <taxon>Fungi</taxon>
        <taxon>Dikarya</taxon>
        <taxon>Ascomycota</taxon>
        <taxon>Pezizomycotina</taxon>
        <taxon>Dothideomycetes</taxon>
        <taxon>Pleosporomycetidae</taxon>
        <taxon>Pleosporales</taxon>
        <taxon>Pleosporineae</taxon>
        <taxon>Didymellaceae</taxon>
        <taxon>Nothophoma</taxon>
    </lineage>
</organism>
<dbReference type="PROSITE" id="PS50089">
    <property type="entry name" value="ZF_RING_2"/>
    <property type="match status" value="1"/>
</dbReference>
<gene>
    <name evidence="3" type="ORF">SLS59_002270</name>
</gene>
<keyword evidence="1" id="KW-0863">Zinc-finger</keyword>
<dbReference type="Proteomes" id="UP001521222">
    <property type="component" value="Unassembled WGS sequence"/>
</dbReference>